<evidence type="ECO:0000256" key="3">
    <source>
        <dbReference type="ARBA" id="ARBA00023172"/>
    </source>
</evidence>
<dbReference type="PANTHER" id="PTHR30461:SF19">
    <property type="entry name" value="SITE-SPECIFIC RECOMBINASE RESOLVASE FAMILY"/>
    <property type="match status" value="1"/>
</dbReference>
<evidence type="ECO:0000313" key="6">
    <source>
        <dbReference type="EMBL" id="NOU60816.1"/>
    </source>
</evidence>
<dbReference type="EMBL" id="RZNH01000023">
    <property type="protein sequence ID" value="NOU60816.1"/>
    <property type="molecule type" value="Genomic_DNA"/>
</dbReference>
<reference evidence="6 7" key="1">
    <citation type="submission" date="2018-12" db="EMBL/GenBank/DDBJ databases">
        <title>Marinifilum JC070 sp. nov., a marine bacterium isolated from Yongle Blue Hole in the South China Sea.</title>
        <authorList>
            <person name="Fu T."/>
        </authorList>
    </citation>
    <scope>NUCLEOTIDE SEQUENCE [LARGE SCALE GENOMIC DNA]</scope>
    <source>
        <strain evidence="6 7">JC070</strain>
    </source>
</reference>
<dbReference type="PANTHER" id="PTHR30461">
    <property type="entry name" value="DNA-INVERTASE FROM LAMBDOID PROPHAGE"/>
    <property type="match status" value="1"/>
</dbReference>
<dbReference type="InterPro" id="IPR050639">
    <property type="entry name" value="SSR_resolvase"/>
</dbReference>
<dbReference type="SMART" id="SM00857">
    <property type="entry name" value="Resolvase"/>
    <property type="match status" value="1"/>
</dbReference>
<sequence length="209" mass="23708">MSTDKKVYKYARVSTIGQKEDRQVDGLKDVDGELVIDKHSGMVPFEERPAGKIILDAVEKGKISGLVVWNFDRLGRNVSDMLKTLEIMKDNEITVTIQKIGMKSYINGHYNQMFDFMSALMVLAARMEYDRIKERQAEGIAIAKAKGIYKLHAGKGKMTDEQFEKQHEDIIELLGDGKSIRNIAKLVKKSVSTVQRVKKHLDTQKAYSN</sequence>
<dbReference type="InterPro" id="IPR006119">
    <property type="entry name" value="Resolv_N"/>
</dbReference>
<keyword evidence="2" id="KW-0238">DNA-binding</keyword>
<organism evidence="6 7">
    <name type="scientific">Marinifilum caeruleilacunae</name>
    <dbReference type="NCBI Taxonomy" id="2499076"/>
    <lineage>
        <taxon>Bacteria</taxon>
        <taxon>Pseudomonadati</taxon>
        <taxon>Bacteroidota</taxon>
        <taxon>Bacteroidia</taxon>
        <taxon>Marinilabiliales</taxon>
        <taxon>Marinifilaceae</taxon>
    </lineage>
</organism>
<protein>
    <submittedName>
        <fullName evidence="6">Recombinase family protein</fullName>
    </submittedName>
</protein>
<dbReference type="Pfam" id="PF00239">
    <property type="entry name" value="Resolvase"/>
    <property type="match status" value="1"/>
</dbReference>
<accession>A0ABX1WXU4</accession>
<evidence type="ECO:0000256" key="4">
    <source>
        <dbReference type="PROSITE-ProRule" id="PRU10137"/>
    </source>
</evidence>
<dbReference type="RefSeq" id="WP_171596089.1">
    <property type="nucleotide sequence ID" value="NZ_RZNH01000023.1"/>
</dbReference>
<keyword evidence="3" id="KW-0233">DNA recombination</keyword>
<dbReference type="InterPro" id="IPR036162">
    <property type="entry name" value="Resolvase-like_N_sf"/>
</dbReference>
<evidence type="ECO:0000313" key="7">
    <source>
        <dbReference type="Proteomes" id="UP000732105"/>
    </source>
</evidence>
<gene>
    <name evidence="6" type="ORF">ELS83_13410</name>
</gene>
<evidence type="ECO:0000259" key="5">
    <source>
        <dbReference type="PROSITE" id="PS51736"/>
    </source>
</evidence>
<evidence type="ECO:0000256" key="2">
    <source>
        <dbReference type="ARBA" id="ARBA00023125"/>
    </source>
</evidence>
<feature type="active site" description="O-(5'-phospho-DNA)-serine intermediate" evidence="4">
    <location>
        <position position="14"/>
    </location>
</feature>
<evidence type="ECO:0000256" key="1">
    <source>
        <dbReference type="ARBA" id="ARBA00022908"/>
    </source>
</evidence>
<dbReference type="Gene3D" id="3.40.50.1390">
    <property type="entry name" value="Resolvase, N-terminal catalytic domain"/>
    <property type="match status" value="1"/>
</dbReference>
<name>A0ABX1WXU4_9BACT</name>
<dbReference type="InterPro" id="IPR006118">
    <property type="entry name" value="Recombinase_CS"/>
</dbReference>
<dbReference type="SUPFAM" id="SSF53041">
    <property type="entry name" value="Resolvase-like"/>
    <property type="match status" value="1"/>
</dbReference>
<dbReference type="PROSITE" id="PS51736">
    <property type="entry name" value="RECOMBINASES_3"/>
    <property type="match status" value="1"/>
</dbReference>
<dbReference type="PROSITE" id="PS00397">
    <property type="entry name" value="RECOMBINASES_1"/>
    <property type="match status" value="1"/>
</dbReference>
<feature type="domain" description="Resolvase/invertase-type recombinase catalytic" evidence="5">
    <location>
        <begin position="6"/>
        <end position="147"/>
    </location>
</feature>
<dbReference type="CDD" id="cd03768">
    <property type="entry name" value="SR_ResInv"/>
    <property type="match status" value="1"/>
</dbReference>
<proteinExistence type="predicted"/>
<keyword evidence="7" id="KW-1185">Reference proteome</keyword>
<dbReference type="Proteomes" id="UP000732105">
    <property type="component" value="Unassembled WGS sequence"/>
</dbReference>
<comment type="caution">
    <text evidence="6">The sequence shown here is derived from an EMBL/GenBank/DDBJ whole genome shotgun (WGS) entry which is preliminary data.</text>
</comment>
<keyword evidence="1" id="KW-0229">DNA integration</keyword>